<dbReference type="GO" id="GO:0034338">
    <property type="term" value="F:short-chain carboxylesterase activity"/>
    <property type="evidence" value="ECO:0007669"/>
    <property type="project" value="TreeGrafter"/>
</dbReference>
<dbReference type="GO" id="GO:0016301">
    <property type="term" value="F:kinase activity"/>
    <property type="evidence" value="ECO:0007669"/>
    <property type="project" value="UniProtKB-KW"/>
</dbReference>
<dbReference type="InterPro" id="IPR000073">
    <property type="entry name" value="AB_hydrolase_1"/>
</dbReference>
<dbReference type="NCBIfam" id="NF008218">
    <property type="entry name" value="PRK10985.1"/>
    <property type="match status" value="1"/>
</dbReference>
<evidence type="ECO:0000313" key="3">
    <source>
        <dbReference type="EMBL" id="SFZ98675.1"/>
    </source>
</evidence>
<feature type="domain" description="AB hydrolase-1" evidence="2">
    <location>
        <begin position="37"/>
        <end position="279"/>
    </location>
</feature>
<dbReference type="AlphaFoldDB" id="A0A1W1EF54"/>
<accession>A0A1W1EF54</accession>
<dbReference type="PANTHER" id="PTHR10794">
    <property type="entry name" value="ABHYDROLASE DOMAIN-CONTAINING PROTEIN"/>
    <property type="match status" value="1"/>
</dbReference>
<dbReference type="PANTHER" id="PTHR10794:SF94">
    <property type="entry name" value="ESTERASE YHET-RELATED"/>
    <property type="match status" value="1"/>
</dbReference>
<keyword evidence="3" id="KW-0808">Transferase</keyword>
<keyword evidence="3" id="KW-0418">Kinase</keyword>
<proteinExistence type="inferred from homology"/>
<dbReference type="Pfam" id="PF00561">
    <property type="entry name" value="Abhydrolase_1"/>
    <property type="match status" value="1"/>
</dbReference>
<evidence type="ECO:0000256" key="1">
    <source>
        <dbReference type="ARBA" id="ARBA00010884"/>
    </source>
</evidence>
<dbReference type="InterPro" id="IPR029058">
    <property type="entry name" value="AB_hydrolase_fold"/>
</dbReference>
<dbReference type="GO" id="GO:0047372">
    <property type="term" value="F:monoacylglycerol lipase activity"/>
    <property type="evidence" value="ECO:0007669"/>
    <property type="project" value="TreeGrafter"/>
</dbReference>
<keyword evidence="3" id="KW-0378">Hydrolase</keyword>
<dbReference type="InterPro" id="IPR050960">
    <property type="entry name" value="AB_hydrolase_4_sf"/>
</dbReference>
<gene>
    <name evidence="3" type="ORF">MNB_SV-5-1064</name>
</gene>
<dbReference type="SUPFAM" id="SSF53474">
    <property type="entry name" value="alpha/beta-Hydrolases"/>
    <property type="match status" value="1"/>
</dbReference>
<name>A0A1W1EF54_9ZZZZ</name>
<protein>
    <submittedName>
        <fullName evidence="3">Hydrolase, alpha/beta fold family functionally coupled to Phosphoribulokinase</fullName>
    </submittedName>
</protein>
<dbReference type="Gene3D" id="3.40.50.1820">
    <property type="entry name" value="alpha/beta hydrolase"/>
    <property type="match status" value="1"/>
</dbReference>
<evidence type="ECO:0000259" key="2">
    <source>
        <dbReference type="Pfam" id="PF00561"/>
    </source>
</evidence>
<sequence length="304" mass="34954">MFRKQDEPECEVEDFVLSDGDELECYWYNKKENPSKILILFHGLAGSFKSSYIQGMMNYFSNEGYTVVLMHFRGCGLKDNKMPRLYHSGETSDAKEFISNVKSRYPQSELYAVGFSLGGNMLLKLVAEQGEDSPFEAVVSVSAPLQLDLSSKTMSKGFSKFYQWYLLKSLKKSAHKKFEKFDMAKYVNIKKYEINNLNTFWLFDDKITAPLHGFSDAKEYYDLSSSRQYLKDIRVNTLVINALDDPFMDENGIANKDEISSCVTLYNPKHGGHVGFVEGSFFKPNFFIERAVKSFFNRIDKSII</sequence>
<dbReference type="InterPro" id="IPR012020">
    <property type="entry name" value="ABHD4"/>
</dbReference>
<organism evidence="3">
    <name type="scientific">hydrothermal vent metagenome</name>
    <dbReference type="NCBI Taxonomy" id="652676"/>
    <lineage>
        <taxon>unclassified sequences</taxon>
        <taxon>metagenomes</taxon>
        <taxon>ecological metagenomes</taxon>
    </lineage>
</organism>
<reference evidence="3" key="1">
    <citation type="submission" date="2016-10" db="EMBL/GenBank/DDBJ databases">
        <authorList>
            <person name="de Groot N.N."/>
        </authorList>
    </citation>
    <scope>NUCLEOTIDE SEQUENCE</scope>
</reference>
<comment type="similarity">
    <text evidence="1">Belongs to the AB hydrolase superfamily. AB hydrolase 4 family.</text>
</comment>
<dbReference type="PIRSF" id="PIRSF005211">
    <property type="entry name" value="Ab_hydro_YheT"/>
    <property type="match status" value="1"/>
</dbReference>
<dbReference type="EMBL" id="FPKX01000058">
    <property type="protein sequence ID" value="SFZ98675.1"/>
    <property type="molecule type" value="Genomic_DNA"/>
</dbReference>